<proteinExistence type="predicted"/>
<gene>
    <name evidence="2" type="ORF">WMO26_04175</name>
</gene>
<organism evidence="2 3">
    <name type="scientific">Solibaculum intestinale</name>
    <dbReference type="NCBI Taxonomy" id="3133165"/>
    <lineage>
        <taxon>Bacteria</taxon>
        <taxon>Bacillati</taxon>
        <taxon>Bacillota</taxon>
        <taxon>Clostridia</taxon>
        <taxon>Eubacteriales</taxon>
        <taxon>Oscillospiraceae</taxon>
        <taxon>Solibaculum</taxon>
    </lineage>
</organism>
<evidence type="ECO:0000256" key="1">
    <source>
        <dbReference type="ARBA" id="ARBA00023121"/>
    </source>
</evidence>
<dbReference type="Proteomes" id="UP001489509">
    <property type="component" value="Unassembled WGS sequence"/>
</dbReference>
<dbReference type="InterPro" id="IPR043168">
    <property type="entry name" value="DegV_C"/>
</dbReference>
<dbReference type="PROSITE" id="PS51482">
    <property type="entry name" value="DEGV"/>
    <property type="match status" value="1"/>
</dbReference>
<sequence>MITIVTDSTAYLTKGQAHKLGVRLVPVSFTIDGRSFSESFADQKGRYEAQVGEHIFQCTTAHPPISTFVAAFEQELEAGNEVLCIVMSSRLSGTYSSATLAAQELNDQRIAVVDSLSTAGGQYLLVQKARELIDAGMGLYEVAAQLEQIKKQVGTAFSVDNMDALRRSGRLGLVRQSVSAILNIRPLLTLKDGAIVADGMARGRTEQIKALIAKVPPQAGRVVVEYFGPGVEPKKITAALKQAGVGADITVSRIGPVLGIHLGLGVVGLAWLCD</sequence>
<dbReference type="PANTHER" id="PTHR33434">
    <property type="entry name" value="DEGV DOMAIN-CONTAINING PROTEIN DR_1986-RELATED"/>
    <property type="match status" value="1"/>
</dbReference>
<dbReference type="NCBIfam" id="TIGR00762">
    <property type="entry name" value="DegV"/>
    <property type="match status" value="1"/>
</dbReference>
<keyword evidence="1" id="KW-0446">Lipid-binding</keyword>
<dbReference type="InterPro" id="IPR050270">
    <property type="entry name" value="DegV_domain_contain"/>
</dbReference>
<accession>A0ABV1DY90</accession>
<protein>
    <submittedName>
        <fullName evidence="2">DegV family protein</fullName>
    </submittedName>
</protein>
<dbReference type="SUPFAM" id="SSF82549">
    <property type="entry name" value="DAK1/DegV-like"/>
    <property type="match status" value="1"/>
</dbReference>
<comment type="caution">
    <text evidence="2">The sequence shown here is derived from an EMBL/GenBank/DDBJ whole genome shotgun (WGS) entry which is preliminary data.</text>
</comment>
<dbReference type="PANTHER" id="PTHR33434:SF2">
    <property type="entry name" value="FATTY ACID-BINDING PROTEIN TM_1468"/>
    <property type="match status" value="1"/>
</dbReference>
<dbReference type="EMBL" id="JBBMFD010000004">
    <property type="protein sequence ID" value="MEQ2440019.1"/>
    <property type="molecule type" value="Genomic_DNA"/>
</dbReference>
<dbReference type="RefSeq" id="WP_349218354.1">
    <property type="nucleotide sequence ID" value="NZ_JBBMFD010000004.1"/>
</dbReference>
<keyword evidence="3" id="KW-1185">Reference proteome</keyword>
<evidence type="ECO:0000313" key="3">
    <source>
        <dbReference type="Proteomes" id="UP001489509"/>
    </source>
</evidence>
<dbReference type="Pfam" id="PF02645">
    <property type="entry name" value="DegV"/>
    <property type="match status" value="1"/>
</dbReference>
<evidence type="ECO:0000313" key="2">
    <source>
        <dbReference type="EMBL" id="MEQ2440019.1"/>
    </source>
</evidence>
<reference evidence="2 3" key="1">
    <citation type="submission" date="2024-03" db="EMBL/GenBank/DDBJ databases">
        <title>Human intestinal bacterial collection.</title>
        <authorList>
            <person name="Pauvert C."/>
            <person name="Hitch T.C.A."/>
            <person name="Clavel T."/>
        </authorList>
    </citation>
    <scope>NUCLEOTIDE SEQUENCE [LARGE SCALE GENOMIC DNA]</scope>
    <source>
        <strain evidence="2 3">CLA-JM-H44</strain>
    </source>
</reference>
<name>A0ABV1DY90_9FIRM</name>
<dbReference type="Gene3D" id="3.30.1180.10">
    <property type="match status" value="1"/>
</dbReference>
<dbReference type="Gene3D" id="3.40.50.10170">
    <property type="match status" value="1"/>
</dbReference>
<dbReference type="InterPro" id="IPR003797">
    <property type="entry name" value="DegV"/>
</dbReference>